<keyword evidence="1" id="KW-0732">Signal</keyword>
<evidence type="ECO:0000313" key="3">
    <source>
        <dbReference type="Proteomes" id="UP000292003"/>
    </source>
</evidence>
<evidence type="ECO:0000256" key="1">
    <source>
        <dbReference type="SAM" id="SignalP"/>
    </source>
</evidence>
<sequence length="182" mass="19807">MKTLGKLAAVSLAVGATLALASPAQASDEASLPTVTLTIFDDSGKAEVLTSPDYARSSVSSVRAKAADRCPAEVICLFEMHNAGGYGNGFRTSNPRSGVDDFTTIPVPEGGTRPYGPGRFGTSWNFNDHMSSWVNNSPYVWHWYFGSHGTYEWHPMERFGGEVVVNLPDHENDHASSIYNYR</sequence>
<keyword evidence="3" id="KW-1185">Reference proteome</keyword>
<dbReference type="Pfam" id="PF03995">
    <property type="entry name" value="Inhibitor_I36"/>
    <property type="match status" value="1"/>
</dbReference>
<feature type="signal peptide" evidence="1">
    <location>
        <begin position="1"/>
        <end position="26"/>
    </location>
</feature>
<comment type="caution">
    <text evidence="2">The sequence shown here is derived from an EMBL/GenBank/DDBJ whole genome shotgun (WGS) entry which is preliminary data.</text>
</comment>
<reference evidence="2 3" key="1">
    <citation type="submission" date="2019-02" db="EMBL/GenBank/DDBJ databases">
        <title>Draft genome sequence of Amycolatopsis sp. 8-3EHSu isolated from roots of Suaeda maritima.</title>
        <authorList>
            <person name="Duangmal K."/>
            <person name="Chantavorakit T."/>
        </authorList>
    </citation>
    <scope>NUCLEOTIDE SEQUENCE [LARGE SCALE GENOMIC DNA]</scope>
    <source>
        <strain evidence="2 3">8-3EHSu</strain>
    </source>
</reference>
<organism evidence="2 3">
    <name type="scientific">Amycolatopsis suaedae</name>
    <dbReference type="NCBI Taxonomy" id="2510978"/>
    <lineage>
        <taxon>Bacteria</taxon>
        <taxon>Bacillati</taxon>
        <taxon>Actinomycetota</taxon>
        <taxon>Actinomycetes</taxon>
        <taxon>Pseudonocardiales</taxon>
        <taxon>Pseudonocardiaceae</taxon>
        <taxon>Amycolatopsis</taxon>
    </lineage>
</organism>
<feature type="chain" id="PRO_5020440894" evidence="1">
    <location>
        <begin position="27"/>
        <end position="182"/>
    </location>
</feature>
<dbReference type="AlphaFoldDB" id="A0A4Q7J9B0"/>
<protein>
    <submittedName>
        <fullName evidence="2">Uncharacterized protein</fullName>
    </submittedName>
</protein>
<dbReference type="OrthoDB" id="4554488at2"/>
<accession>A0A4Q7J9B0</accession>
<dbReference type="RefSeq" id="WP_130475333.1">
    <property type="nucleotide sequence ID" value="NZ_SFCC01000005.1"/>
</dbReference>
<dbReference type="Proteomes" id="UP000292003">
    <property type="component" value="Unassembled WGS sequence"/>
</dbReference>
<gene>
    <name evidence="2" type="ORF">EWH70_11625</name>
</gene>
<dbReference type="EMBL" id="SFCC01000005">
    <property type="protein sequence ID" value="RZQ63807.1"/>
    <property type="molecule type" value="Genomic_DNA"/>
</dbReference>
<name>A0A4Q7J9B0_9PSEU</name>
<evidence type="ECO:0000313" key="2">
    <source>
        <dbReference type="EMBL" id="RZQ63807.1"/>
    </source>
</evidence>
<proteinExistence type="predicted"/>